<dbReference type="PROSITE" id="PS50835">
    <property type="entry name" value="IG_LIKE"/>
    <property type="match status" value="2"/>
</dbReference>
<dbReference type="PANTHER" id="PTHR45889:SF8">
    <property type="entry name" value="IG-LIKE DOMAIN-CONTAINING PROTEIN"/>
    <property type="match status" value="1"/>
</dbReference>
<dbReference type="Ensembl" id="ENSPMGT00000008459.1">
    <property type="protein sequence ID" value="ENSPMGP00000007948.1"/>
    <property type="gene ID" value="ENSPMGG00000006584.1"/>
</dbReference>
<proteinExistence type="predicted"/>
<feature type="domain" description="Ig-like" evidence="2">
    <location>
        <begin position="16"/>
        <end position="67"/>
    </location>
</feature>
<feature type="region of interest" description="Disordered" evidence="1">
    <location>
        <begin position="217"/>
        <end position="236"/>
    </location>
</feature>
<reference evidence="3" key="2">
    <citation type="submission" date="2025-09" db="UniProtKB">
        <authorList>
            <consortium name="Ensembl"/>
        </authorList>
    </citation>
    <scope>IDENTIFICATION</scope>
</reference>
<dbReference type="PANTHER" id="PTHR45889">
    <property type="entry name" value="IG-LIKE DOMAIN-CONTAINING PROTEIN"/>
    <property type="match status" value="1"/>
</dbReference>
<dbReference type="Gene3D" id="2.60.40.10">
    <property type="entry name" value="Immunoglobulins"/>
    <property type="match status" value="2"/>
</dbReference>
<dbReference type="InterPro" id="IPR013783">
    <property type="entry name" value="Ig-like_fold"/>
</dbReference>
<dbReference type="InterPro" id="IPR007110">
    <property type="entry name" value="Ig-like_dom"/>
</dbReference>
<dbReference type="SUPFAM" id="SSF48726">
    <property type="entry name" value="Immunoglobulin"/>
    <property type="match status" value="2"/>
</dbReference>
<dbReference type="Proteomes" id="UP000261520">
    <property type="component" value="Unplaced"/>
</dbReference>
<dbReference type="AlphaFoldDB" id="A0A3B3ZTC6"/>
<dbReference type="SMART" id="SM00409">
    <property type="entry name" value="IG"/>
    <property type="match status" value="1"/>
</dbReference>
<organism evidence="3 4">
    <name type="scientific">Periophthalmus magnuspinnatus</name>
    <dbReference type="NCBI Taxonomy" id="409849"/>
    <lineage>
        <taxon>Eukaryota</taxon>
        <taxon>Metazoa</taxon>
        <taxon>Chordata</taxon>
        <taxon>Craniata</taxon>
        <taxon>Vertebrata</taxon>
        <taxon>Euteleostomi</taxon>
        <taxon>Actinopterygii</taxon>
        <taxon>Neopterygii</taxon>
        <taxon>Teleostei</taxon>
        <taxon>Neoteleostei</taxon>
        <taxon>Acanthomorphata</taxon>
        <taxon>Gobiaria</taxon>
        <taxon>Gobiiformes</taxon>
        <taxon>Gobioidei</taxon>
        <taxon>Gobiidae</taxon>
        <taxon>Oxudercinae</taxon>
        <taxon>Periophthalmus</taxon>
    </lineage>
</organism>
<dbReference type="STRING" id="409849.ENSPMGP00000007948"/>
<evidence type="ECO:0000259" key="2">
    <source>
        <dbReference type="PROSITE" id="PS50835"/>
    </source>
</evidence>
<dbReference type="Pfam" id="PF07679">
    <property type="entry name" value="I-set"/>
    <property type="match status" value="1"/>
</dbReference>
<reference evidence="3" key="1">
    <citation type="submission" date="2025-08" db="UniProtKB">
        <authorList>
            <consortium name="Ensembl"/>
        </authorList>
    </citation>
    <scope>IDENTIFICATION</scope>
</reference>
<keyword evidence="4" id="KW-1185">Reference proteome</keyword>
<accession>A0A3B3ZTC6</accession>
<evidence type="ECO:0000256" key="1">
    <source>
        <dbReference type="SAM" id="MobiDB-lite"/>
    </source>
</evidence>
<feature type="domain" description="Ig-like" evidence="2">
    <location>
        <begin position="82"/>
        <end position="183"/>
    </location>
</feature>
<dbReference type="InterPro" id="IPR013098">
    <property type="entry name" value="Ig_I-set"/>
</dbReference>
<protein>
    <recommendedName>
        <fullName evidence="2">Ig-like domain-containing protein</fullName>
    </recommendedName>
</protein>
<dbReference type="InterPro" id="IPR036179">
    <property type="entry name" value="Ig-like_dom_sf"/>
</dbReference>
<name>A0A3B3ZTC6_9GOBI</name>
<sequence length="236" mass="26638">MWENHTEKVEVVNPVTLNLECAWTGDNKRLPNITGYWTKDGQTIESSYSNTQLFSIMSEEDLGTYSCIFGPKAKVDFILAAPYLGEMRDKPIVSYVGDSVVMICKMDEKKSKPINWNWYKHNGTSKEKIEVDSPGHRYKITKDEKKTKLVVHNLTESDSGVYFCGAVYGIGTSMGHMQLRVITYFEPLKPFLGILVEVLVLVAVILLYEKTGSKKENQSENAVADGHMGTARQRKV</sequence>
<evidence type="ECO:0000313" key="3">
    <source>
        <dbReference type="Ensembl" id="ENSPMGP00000007948.1"/>
    </source>
</evidence>
<dbReference type="InterPro" id="IPR003599">
    <property type="entry name" value="Ig_sub"/>
</dbReference>
<evidence type="ECO:0000313" key="4">
    <source>
        <dbReference type="Proteomes" id="UP000261520"/>
    </source>
</evidence>